<dbReference type="Pfam" id="PF02383">
    <property type="entry name" value="Syja_N"/>
    <property type="match status" value="1"/>
</dbReference>
<name>R7VGV9_CAPTE</name>
<evidence type="ECO:0000313" key="5">
    <source>
        <dbReference type="Proteomes" id="UP000014760"/>
    </source>
</evidence>
<dbReference type="PANTHER" id="PTHR45662:SF8">
    <property type="entry name" value="PHOSPHATIDYLINOSITIDE PHOSPHATASE SAC2"/>
    <property type="match status" value="1"/>
</dbReference>
<proteinExistence type="predicted"/>
<dbReference type="GO" id="GO:0045334">
    <property type="term" value="C:clathrin-coated endocytic vesicle"/>
    <property type="evidence" value="ECO:0007669"/>
    <property type="project" value="TreeGrafter"/>
</dbReference>
<reference evidence="4" key="3">
    <citation type="submission" date="2015-06" db="UniProtKB">
        <authorList>
            <consortium name="EnsemblMetazoa"/>
        </authorList>
    </citation>
    <scope>IDENTIFICATION</scope>
</reference>
<dbReference type="EMBL" id="KB294182">
    <property type="protein sequence ID" value="ELU14930.1"/>
    <property type="molecule type" value="Genomic_DNA"/>
</dbReference>
<dbReference type="AlphaFoldDB" id="R7VGV9"/>
<feature type="domain" description="SAC" evidence="2">
    <location>
        <begin position="225"/>
        <end position="485"/>
    </location>
</feature>
<dbReference type="GO" id="GO:0005769">
    <property type="term" value="C:early endosome"/>
    <property type="evidence" value="ECO:0007669"/>
    <property type="project" value="TreeGrafter"/>
</dbReference>
<feature type="region of interest" description="Disordered" evidence="1">
    <location>
        <begin position="395"/>
        <end position="417"/>
    </location>
</feature>
<sequence>MELFEARDHYIIQNGEHGLWCNRNTGTLTPKRGEDICLAWNPVCMGIVHGVIGKMKFHPESGWKLLLIRQHSLVGILPTGVEVNKIDKIFVLPLSMETQKDLQLDLCHKHHFGISKQSDLAKGEGKTLQKTWNSIKSAAENVKPKKLFNTAAWDAYVCTSLLASIFLYLFVWDGVQNPENFWGKQVLSITNLNHDRGRKVGKLIELEREIKEKERFERRIQEEVIRMFSEGENFYFTYKGDLTNTIQRLHSPGDSKTQAAWKNADDRFFWNKTMVDDLISSETELADPWIIPLVQGFVQIESCVISFEDEVLGGSVENVYTKSEEYDYQLCLISRRSRFRAGTRYRRRGVDETGSCANYVETEQILQFANHIISFVQVRGSVPLYWSQTGIKYKPPPRIDKDNEDDQPPFVDSESEDEETRRWRRMRRYHKKRYEYSSLNHNLHFETTADSRGEEATLTVVKEVAVEEAMTEVIDEVLEEMTEVE</sequence>
<dbReference type="PANTHER" id="PTHR45662">
    <property type="entry name" value="PHOSPHATIDYLINOSITIDE PHOSPHATASE SAC1"/>
    <property type="match status" value="1"/>
</dbReference>
<dbReference type="GO" id="GO:0046856">
    <property type="term" value="P:phosphatidylinositol dephosphorylation"/>
    <property type="evidence" value="ECO:0007669"/>
    <property type="project" value="TreeGrafter"/>
</dbReference>
<dbReference type="EMBL" id="AMQN01004694">
    <property type="status" value="NOT_ANNOTATED_CDS"/>
    <property type="molecule type" value="Genomic_DNA"/>
</dbReference>
<dbReference type="OrthoDB" id="6276067at2759"/>
<dbReference type="PROSITE" id="PS50275">
    <property type="entry name" value="SAC"/>
    <property type="match status" value="1"/>
</dbReference>
<dbReference type="STRING" id="283909.R7VGV9"/>
<reference evidence="3 5" key="2">
    <citation type="journal article" date="2013" name="Nature">
        <title>Insights into bilaterian evolution from three spiralian genomes.</title>
        <authorList>
            <person name="Simakov O."/>
            <person name="Marletaz F."/>
            <person name="Cho S.J."/>
            <person name="Edsinger-Gonzales E."/>
            <person name="Havlak P."/>
            <person name="Hellsten U."/>
            <person name="Kuo D.H."/>
            <person name="Larsson T."/>
            <person name="Lv J."/>
            <person name="Arendt D."/>
            <person name="Savage R."/>
            <person name="Osoegawa K."/>
            <person name="de Jong P."/>
            <person name="Grimwood J."/>
            <person name="Chapman J.A."/>
            <person name="Shapiro H."/>
            <person name="Aerts A."/>
            <person name="Otillar R.P."/>
            <person name="Terry A.Y."/>
            <person name="Boore J.L."/>
            <person name="Grigoriev I.V."/>
            <person name="Lindberg D.R."/>
            <person name="Seaver E.C."/>
            <person name="Weisblat D.A."/>
            <person name="Putnam N.H."/>
            <person name="Rokhsar D.S."/>
        </authorList>
    </citation>
    <scope>NUCLEOTIDE SEQUENCE</scope>
    <source>
        <strain evidence="3 5">I ESC-2004</strain>
    </source>
</reference>
<accession>R7VGV9</accession>
<dbReference type="HOGENOM" id="CLU_044255_0_0_1"/>
<dbReference type="Proteomes" id="UP000014760">
    <property type="component" value="Unassembled WGS sequence"/>
</dbReference>
<reference evidence="5" key="1">
    <citation type="submission" date="2012-12" db="EMBL/GenBank/DDBJ databases">
        <authorList>
            <person name="Hellsten U."/>
            <person name="Grimwood J."/>
            <person name="Chapman J.A."/>
            <person name="Shapiro H."/>
            <person name="Aerts A."/>
            <person name="Otillar R.P."/>
            <person name="Terry A.Y."/>
            <person name="Boore J.L."/>
            <person name="Simakov O."/>
            <person name="Marletaz F."/>
            <person name="Cho S.-J."/>
            <person name="Edsinger-Gonzales E."/>
            <person name="Havlak P."/>
            <person name="Kuo D.-H."/>
            <person name="Larsson T."/>
            <person name="Lv J."/>
            <person name="Arendt D."/>
            <person name="Savage R."/>
            <person name="Osoegawa K."/>
            <person name="de Jong P."/>
            <person name="Lindberg D.R."/>
            <person name="Seaver E.C."/>
            <person name="Weisblat D.A."/>
            <person name="Putnam N.H."/>
            <person name="Grigoriev I.V."/>
            <person name="Rokhsar D.S."/>
        </authorList>
    </citation>
    <scope>NUCLEOTIDE SEQUENCE</scope>
    <source>
        <strain evidence="5">I ESC-2004</strain>
    </source>
</reference>
<protein>
    <recommendedName>
        <fullName evidence="2">SAC domain-containing protein</fullName>
    </recommendedName>
</protein>
<evidence type="ECO:0000313" key="3">
    <source>
        <dbReference type="EMBL" id="ELU14930.1"/>
    </source>
</evidence>
<gene>
    <name evidence="3" type="ORF">CAPTEDRAFT_227829</name>
</gene>
<dbReference type="EMBL" id="AMQN01004693">
    <property type="status" value="NOT_ANNOTATED_CDS"/>
    <property type="molecule type" value="Genomic_DNA"/>
</dbReference>
<organism evidence="3">
    <name type="scientific">Capitella teleta</name>
    <name type="common">Polychaete worm</name>
    <dbReference type="NCBI Taxonomy" id="283909"/>
    <lineage>
        <taxon>Eukaryota</taxon>
        <taxon>Metazoa</taxon>
        <taxon>Spiralia</taxon>
        <taxon>Lophotrochozoa</taxon>
        <taxon>Annelida</taxon>
        <taxon>Polychaeta</taxon>
        <taxon>Sedentaria</taxon>
        <taxon>Scolecida</taxon>
        <taxon>Capitellidae</taxon>
        <taxon>Capitella</taxon>
    </lineage>
</organism>
<evidence type="ECO:0000259" key="2">
    <source>
        <dbReference type="PROSITE" id="PS50275"/>
    </source>
</evidence>
<keyword evidence="5" id="KW-1185">Reference proteome</keyword>
<dbReference type="OMA" id="GYVQMET"/>
<dbReference type="EMBL" id="AMQN01004692">
    <property type="status" value="NOT_ANNOTATED_CDS"/>
    <property type="molecule type" value="Genomic_DNA"/>
</dbReference>
<dbReference type="InterPro" id="IPR002013">
    <property type="entry name" value="SAC_dom"/>
</dbReference>
<dbReference type="EnsemblMetazoa" id="CapteT227829">
    <property type="protein sequence ID" value="CapteP227829"/>
    <property type="gene ID" value="CapteG227829"/>
</dbReference>
<evidence type="ECO:0000256" key="1">
    <source>
        <dbReference type="SAM" id="MobiDB-lite"/>
    </source>
</evidence>
<evidence type="ECO:0000313" key="4">
    <source>
        <dbReference type="EnsemblMetazoa" id="CapteP227829"/>
    </source>
</evidence>
<feature type="compositionally biased region" description="Acidic residues" evidence="1">
    <location>
        <begin position="402"/>
        <end position="417"/>
    </location>
</feature>
<dbReference type="GO" id="GO:0043812">
    <property type="term" value="F:phosphatidylinositol-4-phosphate phosphatase activity"/>
    <property type="evidence" value="ECO:0007669"/>
    <property type="project" value="TreeGrafter"/>
</dbReference>
<dbReference type="GO" id="GO:2001135">
    <property type="term" value="P:regulation of endocytic recycling"/>
    <property type="evidence" value="ECO:0007669"/>
    <property type="project" value="TreeGrafter"/>
</dbReference>